<dbReference type="InterPro" id="IPR023214">
    <property type="entry name" value="HAD_sf"/>
</dbReference>
<keyword evidence="2 3" id="KW-0378">Hydrolase</keyword>
<dbReference type="Gene3D" id="3.40.50.1000">
    <property type="entry name" value="HAD superfamily/HAD-like"/>
    <property type="match status" value="1"/>
</dbReference>
<reference evidence="5" key="1">
    <citation type="journal article" date="2018" name="Front. Microbiol.">
        <title>Genome-Based Analysis Reveals the Taxonomy and Diversity of the Family Idiomarinaceae.</title>
        <authorList>
            <person name="Liu Y."/>
            <person name="Lai Q."/>
            <person name="Shao Z."/>
        </authorList>
    </citation>
    <scope>NUCLEOTIDE SEQUENCE [LARGE SCALE GENOMIC DNA]</scope>
    <source>
        <strain evidence="5">KYW314</strain>
    </source>
</reference>
<evidence type="ECO:0000256" key="1">
    <source>
        <dbReference type="ARBA" id="ARBA00008106"/>
    </source>
</evidence>
<dbReference type="SFLD" id="SFLDS00003">
    <property type="entry name" value="Haloacid_Dehalogenase"/>
    <property type="match status" value="1"/>
</dbReference>
<evidence type="ECO:0000313" key="5">
    <source>
        <dbReference type="Proteomes" id="UP000287766"/>
    </source>
</evidence>
<dbReference type="InterPro" id="IPR036412">
    <property type="entry name" value="HAD-like_sf"/>
</dbReference>
<dbReference type="Proteomes" id="UP000287766">
    <property type="component" value="Unassembled WGS sequence"/>
</dbReference>
<gene>
    <name evidence="4" type="ORF">CWE22_07875</name>
</gene>
<comment type="catalytic activity">
    <reaction evidence="3">
        <text>an (S)-2-haloacid + H2O = a (2R)-2-hydroxycarboxylate + a halide anion + H(+)</text>
        <dbReference type="Rhea" id="RHEA:11192"/>
        <dbReference type="ChEBI" id="CHEBI:15377"/>
        <dbReference type="ChEBI" id="CHEBI:15378"/>
        <dbReference type="ChEBI" id="CHEBI:16042"/>
        <dbReference type="ChEBI" id="CHEBI:58314"/>
        <dbReference type="ChEBI" id="CHEBI:137405"/>
        <dbReference type="EC" id="3.8.1.2"/>
    </reaction>
</comment>
<dbReference type="AlphaFoldDB" id="A0A7Z7EUE4"/>
<dbReference type="InterPro" id="IPR006328">
    <property type="entry name" value="2-HAD"/>
</dbReference>
<dbReference type="PRINTS" id="PR00413">
    <property type="entry name" value="HADHALOGNASE"/>
</dbReference>
<dbReference type="NCBIfam" id="TIGR01428">
    <property type="entry name" value="HAD_type_II"/>
    <property type="match status" value="1"/>
</dbReference>
<dbReference type="SUPFAM" id="SSF56784">
    <property type="entry name" value="HAD-like"/>
    <property type="match status" value="1"/>
</dbReference>
<dbReference type="CDD" id="cd02588">
    <property type="entry name" value="HAD_L2-DEX"/>
    <property type="match status" value="1"/>
</dbReference>
<comment type="similarity">
    <text evidence="1 3">Belongs to the HAD-like hydrolase superfamily. S-2-haloalkanoic acid dehalogenase family.</text>
</comment>
<dbReference type="GO" id="GO:0018784">
    <property type="term" value="F:(S)-2-haloacid dehalogenase activity"/>
    <property type="evidence" value="ECO:0007669"/>
    <property type="project" value="UniProtKB-UniRule"/>
</dbReference>
<dbReference type="EMBL" id="PIPR01000001">
    <property type="protein sequence ID" value="RUO42052.1"/>
    <property type="molecule type" value="Genomic_DNA"/>
</dbReference>
<evidence type="ECO:0000256" key="2">
    <source>
        <dbReference type="ARBA" id="ARBA00022801"/>
    </source>
</evidence>
<evidence type="ECO:0000256" key="3">
    <source>
        <dbReference type="RuleBase" id="RU368077"/>
    </source>
</evidence>
<dbReference type="EC" id="3.8.1.2" evidence="3"/>
<dbReference type="SFLD" id="SFLDG01129">
    <property type="entry name" value="C1.5:_HAD__Beta-PGM__Phosphata"/>
    <property type="match status" value="1"/>
</dbReference>
<dbReference type="Gene3D" id="1.10.150.240">
    <property type="entry name" value="Putative phosphatase, domain 2"/>
    <property type="match status" value="1"/>
</dbReference>
<protein>
    <recommendedName>
        <fullName evidence="3">(S)-2-haloacid dehalogenase</fullName>
        <ecNumber evidence="3">3.8.1.2</ecNumber>
    </recommendedName>
    <alternativeName>
        <fullName evidence="3">2-haloalkanoic acid dehalogenase</fullName>
    </alternativeName>
    <alternativeName>
        <fullName evidence="3">Halocarboxylic acid halidohydrolase</fullName>
    </alternativeName>
    <alternativeName>
        <fullName evidence="3">L-2-haloacid dehalogenase</fullName>
    </alternativeName>
</protein>
<dbReference type="Pfam" id="PF00702">
    <property type="entry name" value="Hydrolase"/>
    <property type="match status" value="1"/>
</dbReference>
<evidence type="ECO:0000313" key="4">
    <source>
        <dbReference type="EMBL" id="RUO42052.1"/>
    </source>
</evidence>
<dbReference type="PANTHER" id="PTHR43316:SF3">
    <property type="entry name" value="HALOACID DEHALOGENASE, TYPE II (AFU_ORTHOLOGUE AFUA_2G07750)-RELATED"/>
    <property type="match status" value="1"/>
</dbReference>
<name>A0A7Z7EUE4_9GAMM</name>
<accession>A0A7Z7EUE4</accession>
<dbReference type="InterPro" id="IPR006439">
    <property type="entry name" value="HAD-SF_hydro_IA"/>
</dbReference>
<organism evidence="4 5">
    <name type="scientific">Pseudidiomarina aestuarii</name>
    <dbReference type="NCBI Taxonomy" id="624146"/>
    <lineage>
        <taxon>Bacteria</taxon>
        <taxon>Pseudomonadati</taxon>
        <taxon>Pseudomonadota</taxon>
        <taxon>Gammaproteobacteria</taxon>
        <taxon>Alteromonadales</taxon>
        <taxon>Idiomarinaceae</taxon>
        <taxon>Pseudidiomarina</taxon>
    </lineage>
</organism>
<dbReference type="InterPro" id="IPR051540">
    <property type="entry name" value="S-2-haloacid_dehalogenase"/>
</dbReference>
<dbReference type="NCBIfam" id="TIGR01493">
    <property type="entry name" value="HAD-SF-IA-v2"/>
    <property type="match status" value="1"/>
</dbReference>
<sequence length="223" mass="25099">MTTLAFDVYGTLIDTHGVVDLLTEFMGDEQAIGFSNRWRDKQLEYSFRLGLMRRYRDFSYCTKAALDFTDAEFTQKHGRALSPQQKSQLLEQYSKLPAFDDVSATLQKLQSSGFCCYAFSNGSAEAVVQLLDSANITQWFEGVISCKDIESFKPNPDVYQHFLNQASARAEDTWLISSNSFDVLGAAAAGWNTAWLRRSKAALFDPWEIQPTQTIASLAELKP</sequence>
<proteinExistence type="inferred from homology"/>
<comment type="function">
    <text evidence="3">Catalyzes the hydrolytic dehalogenation of small (S)-2-haloalkanoic acids to yield the corresponding (R)-2-hydroxyalkanoic acids.</text>
</comment>
<dbReference type="PANTHER" id="PTHR43316">
    <property type="entry name" value="HYDROLASE, HALOACID DELAHOGENASE-RELATED"/>
    <property type="match status" value="1"/>
</dbReference>
<dbReference type="RefSeq" id="WP_169930776.1">
    <property type="nucleotide sequence ID" value="NZ_PIPR01000001.1"/>
</dbReference>
<keyword evidence="5" id="KW-1185">Reference proteome</keyword>
<comment type="caution">
    <text evidence="4">The sequence shown here is derived from an EMBL/GenBank/DDBJ whole genome shotgun (WGS) entry which is preliminary data.</text>
</comment>
<dbReference type="InterPro" id="IPR023198">
    <property type="entry name" value="PGP-like_dom2"/>
</dbReference>